<accession>A0AAE7BAB0</accession>
<evidence type="ECO:0000313" key="3">
    <source>
        <dbReference type="Proteomes" id="UP000503482"/>
    </source>
</evidence>
<keyword evidence="3" id="KW-1185">Reference proteome</keyword>
<protein>
    <submittedName>
        <fullName evidence="2">Membrane protein</fullName>
    </submittedName>
</protein>
<gene>
    <name evidence="2" type="ORF">AVENP_1012</name>
</gene>
<feature type="transmembrane region" description="Helical" evidence="1">
    <location>
        <begin position="178"/>
        <end position="198"/>
    </location>
</feature>
<dbReference type="RefSeq" id="WP_128358964.1">
    <property type="nucleotide sequence ID" value="NZ_CP053840.1"/>
</dbReference>
<feature type="transmembrane region" description="Helical" evidence="1">
    <location>
        <begin position="135"/>
        <end position="158"/>
    </location>
</feature>
<dbReference type="KEGG" id="avp:AVENP_1012"/>
<evidence type="ECO:0000256" key="1">
    <source>
        <dbReference type="SAM" id="Phobius"/>
    </source>
</evidence>
<sequence>MRNLGTTLGLWWLSTFDKSQFLFKSLKTIPVYYRYFFYISLTVALYFTITKLGAIIDIKSYSIPVFIQSLLILIGFGIKALSIIFTIGICNYESLYSGNYDVDKHLEQQKQKKQFIKENKLEKWRLKNMHWFIRVLLYATIWCFLYLLLEDILINAFFNIYPNPSKEIYIKFLYDYDFIIKCFTGMYLILVVMLDYFVRIKKFPQETKLKNNVFLQETKKDDKKEFPQKTSNRS</sequence>
<keyword evidence="1" id="KW-0472">Membrane</keyword>
<name>A0AAE7BAB0_9BACT</name>
<feature type="transmembrane region" description="Helical" evidence="1">
    <location>
        <begin position="31"/>
        <end position="49"/>
    </location>
</feature>
<keyword evidence="1" id="KW-0812">Transmembrane</keyword>
<evidence type="ECO:0000313" key="2">
    <source>
        <dbReference type="EMBL" id="QKF66567.1"/>
    </source>
</evidence>
<dbReference type="AlphaFoldDB" id="A0AAE7BAB0"/>
<dbReference type="Proteomes" id="UP000503482">
    <property type="component" value="Chromosome"/>
</dbReference>
<feature type="transmembrane region" description="Helical" evidence="1">
    <location>
        <begin position="61"/>
        <end position="87"/>
    </location>
</feature>
<reference evidence="2 3" key="1">
    <citation type="submission" date="2020-05" db="EMBL/GenBank/DDBJ databases">
        <title>Complete genome sequencing of Campylobacter and Arcobacter type strains.</title>
        <authorList>
            <person name="Miller W.G."/>
            <person name="Yee E."/>
        </authorList>
    </citation>
    <scope>NUCLEOTIDE SEQUENCE [LARGE SCALE GENOMIC DNA]</scope>
    <source>
        <strain evidence="2 3">LMG 26156</strain>
    </source>
</reference>
<keyword evidence="1" id="KW-1133">Transmembrane helix</keyword>
<organism evidence="2 3">
    <name type="scientific">Arcobacter venerupis</name>
    <dbReference type="NCBI Taxonomy" id="1054033"/>
    <lineage>
        <taxon>Bacteria</taxon>
        <taxon>Pseudomonadati</taxon>
        <taxon>Campylobacterota</taxon>
        <taxon>Epsilonproteobacteria</taxon>
        <taxon>Campylobacterales</taxon>
        <taxon>Arcobacteraceae</taxon>
        <taxon>Arcobacter</taxon>
    </lineage>
</organism>
<proteinExistence type="predicted"/>
<dbReference type="EMBL" id="CP053840">
    <property type="protein sequence ID" value="QKF66567.1"/>
    <property type="molecule type" value="Genomic_DNA"/>
</dbReference>